<evidence type="ECO:0000313" key="12">
    <source>
        <dbReference type="Proteomes" id="UP000594342"/>
    </source>
</evidence>
<dbReference type="PRINTS" id="PR00786">
    <property type="entry name" value="NEPRILYSIN"/>
</dbReference>
<dbReference type="GO" id="GO:0046872">
    <property type="term" value="F:metal ion binding"/>
    <property type="evidence" value="ECO:0007669"/>
    <property type="project" value="UniProtKB-KW"/>
</dbReference>
<evidence type="ECO:0000259" key="9">
    <source>
        <dbReference type="Pfam" id="PF01431"/>
    </source>
</evidence>
<dbReference type="CDD" id="cd08662">
    <property type="entry name" value="M13"/>
    <property type="match status" value="1"/>
</dbReference>
<comment type="cofactor">
    <cofactor evidence="1">
        <name>Zn(2+)</name>
        <dbReference type="ChEBI" id="CHEBI:29105"/>
    </cofactor>
</comment>
<dbReference type="Gene3D" id="3.40.390.10">
    <property type="entry name" value="Collagenase (Catalytic Domain)"/>
    <property type="match status" value="1"/>
</dbReference>
<feature type="domain" description="Peptidase M13 N-terminal" evidence="10">
    <location>
        <begin position="32"/>
        <end position="475"/>
    </location>
</feature>
<dbReference type="GO" id="GO:0005886">
    <property type="term" value="C:plasma membrane"/>
    <property type="evidence" value="ECO:0007669"/>
    <property type="project" value="TreeGrafter"/>
</dbReference>
<dbReference type="PANTHER" id="PTHR11733">
    <property type="entry name" value="ZINC METALLOPROTEASE FAMILY M13 NEPRILYSIN-RELATED"/>
    <property type="match status" value="1"/>
</dbReference>
<dbReference type="InterPro" id="IPR008753">
    <property type="entry name" value="Peptidase_M13_N"/>
</dbReference>
<reference evidence="11 12" key="1">
    <citation type="submission" date="2018-10" db="EMBL/GenBank/DDBJ databases">
        <authorList>
            <consortium name="IHU Genomes"/>
        </authorList>
    </citation>
    <scope>NUCLEOTIDE SEQUENCE [LARGE SCALE GENOMIC DNA]</scope>
    <source>
        <strain evidence="11 12">A1</strain>
    </source>
</reference>
<dbReference type="SUPFAM" id="SSF55486">
    <property type="entry name" value="Metalloproteases ('zincins'), catalytic domain"/>
    <property type="match status" value="1"/>
</dbReference>
<proteinExistence type="inferred from homology"/>
<feature type="region of interest" description="Disordered" evidence="8">
    <location>
        <begin position="1"/>
        <end position="20"/>
    </location>
</feature>
<gene>
    <name evidence="11" type="ORF">YASMINEVIRUS_1470</name>
</gene>
<dbReference type="InterPro" id="IPR000718">
    <property type="entry name" value="Peptidase_M13"/>
</dbReference>
<dbReference type="InterPro" id="IPR024079">
    <property type="entry name" value="MetalloPept_cat_dom_sf"/>
</dbReference>
<dbReference type="Gene3D" id="1.10.1380.10">
    <property type="entry name" value="Neutral endopeptidase , domain2"/>
    <property type="match status" value="1"/>
</dbReference>
<evidence type="ECO:0000256" key="8">
    <source>
        <dbReference type="SAM" id="MobiDB-lite"/>
    </source>
</evidence>
<evidence type="ECO:0000256" key="5">
    <source>
        <dbReference type="ARBA" id="ARBA00022801"/>
    </source>
</evidence>
<comment type="similarity">
    <text evidence="2">Belongs to the peptidase M13 family.</text>
</comment>
<protein>
    <submittedName>
        <fullName evidence="11">Peptidase M13</fullName>
    </submittedName>
</protein>
<dbReference type="Pfam" id="PF05649">
    <property type="entry name" value="Peptidase_M13_N"/>
    <property type="match status" value="1"/>
</dbReference>
<evidence type="ECO:0000256" key="7">
    <source>
        <dbReference type="ARBA" id="ARBA00023049"/>
    </source>
</evidence>
<accession>A0A5K0UA98</accession>
<keyword evidence="6" id="KW-0862">Zinc</keyword>
<dbReference type="Pfam" id="PF01431">
    <property type="entry name" value="Peptidase_M13"/>
    <property type="match status" value="2"/>
</dbReference>
<evidence type="ECO:0000256" key="6">
    <source>
        <dbReference type="ARBA" id="ARBA00022833"/>
    </source>
</evidence>
<evidence type="ECO:0000256" key="2">
    <source>
        <dbReference type="ARBA" id="ARBA00007357"/>
    </source>
</evidence>
<keyword evidence="7" id="KW-0482">Metalloprotease</keyword>
<dbReference type="GO" id="GO:0004222">
    <property type="term" value="F:metalloendopeptidase activity"/>
    <property type="evidence" value="ECO:0007669"/>
    <property type="project" value="InterPro"/>
</dbReference>
<keyword evidence="3" id="KW-0645">Protease</keyword>
<dbReference type="PROSITE" id="PS51885">
    <property type="entry name" value="NEPRILYSIN"/>
    <property type="match status" value="1"/>
</dbReference>
<dbReference type="GO" id="GO:0016485">
    <property type="term" value="P:protein processing"/>
    <property type="evidence" value="ECO:0007669"/>
    <property type="project" value="TreeGrafter"/>
</dbReference>
<dbReference type="InterPro" id="IPR018497">
    <property type="entry name" value="Peptidase_M13_C"/>
</dbReference>
<keyword evidence="4" id="KW-0479">Metal-binding</keyword>
<evidence type="ECO:0000256" key="4">
    <source>
        <dbReference type="ARBA" id="ARBA00022723"/>
    </source>
</evidence>
<evidence type="ECO:0000256" key="1">
    <source>
        <dbReference type="ARBA" id="ARBA00001947"/>
    </source>
</evidence>
<name>A0A5K0UA98_9VIRU</name>
<comment type="caution">
    <text evidence="11">The sequence shown here is derived from an EMBL/GenBank/DDBJ whole genome shotgun (WGS) entry which is preliminary data.</text>
</comment>
<evidence type="ECO:0000256" key="3">
    <source>
        <dbReference type="ARBA" id="ARBA00022670"/>
    </source>
</evidence>
<evidence type="ECO:0000313" key="11">
    <source>
        <dbReference type="EMBL" id="VBB18938.1"/>
    </source>
</evidence>
<dbReference type="PANTHER" id="PTHR11733:SF167">
    <property type="entry name" value="FI17812P1-RELATED"/>
    <property type="match status" value="1"/>
</dbReference>
<feature type="domain" description="Peptidase M13 C-terminal" evidence="9">
    <location>
        <begin position="575"/>
        <end position="757"/>
    </location>
</feature>
<evidence type="ECO:0000259" key="10">
    <source>
        <dbReference type="Pfam" id="PF05649"/>
    </source>
</evidence>
<dbReference type="EMBL" id="UPSH01000001">
    <property type="protein sequence ID" value="VBB18938.1"/>
    <property type="molecule type" value="Genomic_DNA"/>
</dbReference>
<keyword evidence="5" id="KW-0378">Hydrolase</keyword>
<dbReference type="Proteomes" id="UP000594342">
    <property type="component" value="Unassembled WGS sequence"/>
</dbReference>
<dbReference type="InterPro" id="IPR042089">
    <property type="entry name" value="Peptidase_M13_dom_2"/>
</dbReference>
<feature type="domain" description="Peptidase M13 C-terminal" evidence="9">
    <location>
        <begin position="529"/>
        <end position="556"/>
    </location>
</feature>
<sequence length="760" mass="87814">MSQDTATFSIDPSPAPTELTSTVTASSNVRCGDNFYLHVNKSWLDDPANQIPGEYPRWGGFIKLHDEGLKNQISLVKELRDKKDKNEEEAKISAIWEASTRRFQSWRDGTANYDPISRELEILDAYLSPQTPVKDDHDYATRLAEYLYYTQINGIGNVFDFDKGSDLTNANNMVLDFSTTGLSLPSREYYTESNFSDKRDMYKSHLRNVAQLISSGSSVQLDEAFVENVFSFESELAKYKMKQEQGRRYDEYYTNTTLTDLHQKIETLASLAEKQENYDESERNFVLNESQRELVKVFLEKVYSLFNFRKILAENRQHSFIEKGVENPPHEEHVTAFDGDAIRRVFAMVLNKDNLLRYRSFLQYKIVRSFKEFCTKEIDDEFFDFYSRKLNGQAEQKPEDKRSIQVVNGYADEMMGKVFVAKYFPESCKKDIRESIADILSVMRESIQKNDWLTQPTKEKALVKLDKFNVKVGYPDVWKDYSLFDVKEGDSLYDISKKAKTWGLQQEFFNKLNTVLDRNDWLMSPQTVNAYFMPTQNEIVFPAAILQPPFYCKQASEIDVDLSDERAMITENESADFTHAVNLGGIGAVIAHEITHGYDDKGRKFDGDGNLNDWWTPEDAKLFTAKTDVMGEQAEQYRFIDTDDSNKEYRLNPKLTMGENLADLGGISLALQALTRRLEKSGASESTIKSHKRALFKSFANIWKQNTKKDFKINQLTTDPHSPSDFRANLVRNMDEFYEVFGVTETDAMYLPSSKRVRMW</sequence>
<keyword evidence="12" id="KW-1185">Reference proteome</keyword>
<feature type="compositionally biased region" description="Polar residues" evidence="8">
    <location>
        <begin position="1"/>
        <end position="10"/>
    </location>
</feature>
<organism evidence="11 12">
    <name type="scientific">Yasminevirus sp. GU-2018</name>
    <dbReference type="NCBI Taxonomy" id="2420051"/>
    <lineage>
        <taxon>Viruses</taxon>
        <taxon>Varidnaviria</taxon>
        <taxon>Bamfordvirae</taxon>
        <taxon>Nucleocytoviricota</taxon>
        <taxon>Megaviricetes</taxon>
        <taxon>Imitervirales</taxon>
        <taxon>Mimiviridae</taxon>
        <taxon>Klosneuvirinae</taxon>
        <taxon>Yasminevirus</taxon>
        <taxon>Yasminevirus saudimassiliense</taxon>
    </lineage>
</organism>